<sequence>MITIVTGGSRGIGAATALVLARAGHDLVLGCRSATGQAEAVAEQARAEGVRAVAVRADVTSESDVDGLFAAAAELGQVTGLVNNAGLTAHIADLADTPTEVIRHVLDVNLLGTILCSRRAAQVMSTRRGGAGGAIVNVSSSSATLGSPHEYVHYAAAKAGVDALTTGLAKELASDGIRVNAVAPGLVRTGIHAGAGRPERVETAVARVPAGRAGEPEEIAPAIAWLLSEQATYASGAVLRVAGGL</sequence>
<dbReference type="PANTHER" id="PTHR42760">
    <property type="entry name" value="SHORT-CHAIN DEHYDROGENASES/REDUCTASES FAMILY MEMBER"/>
    <property type="match status" value="1"/>
</dbReference>
<dbReference type="RefSeq" id="WP_132678837.1">
    <property type="nucleotide sequence ID" value="NZ_SMKS01000069.1"/>
</dbReference>
<gene>
    <name evidence="3" type="ORF">E1181_26405</name>
</gene>
<evidence type="ECO:0000313" key="3">
    <source>
        <dbReference type="EMBL" id="TDD00962.1"/>
    </source>
</evidence>
<name>A0A4R4V7N4_9PSEU</name>
<dbReference type="AlphaFoldDB" id="A0A4R4V7N4"/>
<keyword evidence="4" id="KW-1185">Reference proteome</keyword>
<dbReference type="PRINTS" id="PR00080">
    <property type="entry name" value="SDRFAMILY"/>
</dbReference>
<reference evidence="3 4" key="1">
    <citation type="submission" date="2019-03" db="EMBL/GenBank/DDBJ databases">
        <title>Draft genome sequences of novel Actinobacteria.</title>
        <authorList>
            <person name="Sahin N."/>
            <person name="Ay H."/>
            <person name="Saygin H."/>
        </authorList>
    </citation>
    <scope>NUCLEOTIDE SEQUENCE [LARGE SCALE GENOMIC DNA]</scope>
    <source>
        <strain evidence="3 4">16K309</strain>
    </source>
</reference>
<dbReference type="PANTHER" id="PTHR42760:SF40">
    <property type="entry name" value="3-OXOACYL-[ACYL-CARRIER-PROTEIN] REDUCTASE, CHLOROPLASTIC"/>
    <property type="match status" value="1"/>
</dbReference>
<dbReference type="InterPro" id="IPR036291">
    <property type="entry name" value="NAD(P)-bd_dom_sf"/>
</dbReference>
<dbReference type="PRINTS" id="PR00081">
    <property type="entry name" value="GDHRDH"/>
</dbReference>
<dbReference type="PROSITE" id="PS00061">
    <property type="entry name" value="ADH_SHORT"/>
    <property type="match status" value="1"/>
</dbReference>
<dbReference type="CDD" id="cd05233">
    <property type="entry name" value="SDR_c"/>
    <property type="match status" value="1"/>
</dbReference>
<dbReference type="InterPro" id="IPR002347">
    <property type="entry name" value="SDR_fam"/>
</dbReference>
<dbReference type="GO" id="GO:0030497">
    <property type="term" value="P:fatty acid elongation"/>
    <property type="evidence" value="ECO:0007669"/>
    <property type="project" value="TreeGrafter"/>
</dbReference>
<dbReference type="OrthoDB" id="20590at2"/>
<evidence type="ECO:0000313" key="4">
    <source>
        <dbReference type="Proteomes" id="UP000295674"/>
    </source>
</evidence>
<evidence type="ECO:0000256" key="2">
    <source>
        <dbReference type="ARBA" id="ARBA00023002"/>
    </source>
</evidence>
<dbReference type="EMBL" id="SMKS01000069">
    <property type="protein sequence ID" value="TDD00962.1"/>
    <property type="molecule type" value="Genomic_DNA"/>
</dbReference>
<evidence type="ECO:0000256" key="1">
    <source>
        <dbReference type="ARBA" id="ARBA00006484"/>
    </source>
</evidence>
<comment type="similarity">
    <text evidence="1">Belongs to the short-chain dehydrogenases/reductases (SDR) family.</text>
</comment>
<dbReference type="Gene3D" id="3.40.50.720">
    <property type="entry name" value="NAD(P)-binding Rossmann-like Domain"/>
    <property type="match status" value="1"/>
</dbReference>
<comment type="caution">
    <text evidence="3">The sequence shown here is derived from an EMBL/GenBank/DDBJ whole genome shotgun (WGS) entry which is preliminary data.</text>
</comment>
<dbReference type="Pfam" id="PF13561">
    <property type="entry name" value="adh_short_C2"/>
    <property type="match status" value="1"/>
</dbReference>
<protein>
    <submittedName>
        <fullName evidence="3">SDR family oxidoreductase</fullName>
    </submittedName>
</protein>
<dbReference type="GO" id="GO:0016616">
    <property type="term" value="F:oxidoreductase activity, acting on the CH-OH group of donors, NAD or NADP as acceptor"/>
    <property type="evidence" value="ECO:0007669"/>
    <property type="project" value="TreeGrafter"/>
</dbReference>
<accession>A0A4R4V7N4</accession>
<keyword evidence="2" id="KW-0560">Oxidoreductase</keyword>
<dbReference type="Proteomes" id="UP000295674">
    <property type="component" value="Unassembled WGS sequence"/>
</dbReference>
<proteinExistence type="inferred from homology"/>
<dbReference type="InterPro" id="IPR020904">
    <property type="entry name" value="Sc_DH/Rdtase_CS"/>
</dbReference>
<dbReference type="SUPFAM" id="SSF51735">
    <property type="entry name" value="NAD(P)-binding Rossmann-fold domains"/>
    <property type="match status" value="1"/>
</dbReference>
<organism evidence="3 4">
    <name type="scientific">Saccharopolyspora terrae</name>
    <dbReference type="NCBI Taxonomy" id="2530384"/>
    <lineage>
        <taxon>Bacteria</taxon>
        <taxon>Bacillati</taxon>
        <taxon>Actinomycetota</taxon>
        <taxon>Actinomycetes</taxon>
        <taxon>Pseudonocardiales</taxon>
        <taxon>Pseudonocardiaceae</taxon>
        <taxon>Saccharopolyspora</taxon>
    </lineage>
</organism>
<dbReference type="FunFam" id="3.40.50.720:FF:000173">
    <property type="entry name" value="3-oxoacyl-[acyl-carrier protein] reductase"/>
    <property type="match status" value="1"/>
</dbReference>